<reference evidence="1" key="1">
    <citation type="submission" date="2019-12" db="EMBL/GenBank/DDBJ databases">
        <title>Actinomadura physcomitrii sp. nov., a novel actinomycete isolated from moss [Physcomitrium sphaericum (Ludw) Fuernr].</title>
        <authorList>
            <person name="Zhuang X."/>
        </authorList>
    </citation>
    <scope>NUCLEOTIDE SEQUENCE [LARGE SCALE GENOMIC DNA]</scope>
    <source>
        <strain evidence="1">LD22</strain>
    </source>
</reference>
<dbReference type="Gene3D" id="1.25.40.10">
    <property type="entry name" value="Tetratricopeptide repeat domain"/>
    <property type="match status" value="1"/>
</dbReference>
<dbReference type="RefSeq" id="WP_151595592.1">
    <property type="nucleotide sequence ID" value="NZ_WBMS02000016.1"/>
</dbReference>
<evidence type="ECO:0008006" key="3">
    <source>
        <dbReference type="Google" id="ProtNLM"/>
    </source>
</evidence>
<dbReference type="AlphaFoldDB" id="A0A6I4MB01"/>
<comment type="caution">
    <text evidence="1">The sequence shown here is derived from an EMBL/GenBank/DDBJ whole genome shotgun (WGS) entry which is preliminary data.</text>
</comment>
<organism evidence="1 2">
    <name type="scientific">Actinomadura physcomitrii</name>
    <dbReference type="NCBI Taxonomy" id="2650748"/>
    <lineage>
        <taxon>Bacteria</taxon>
        <taxon>Bacillati</taxon>
        <taxon>Actinomycetota</taxon>
        <taxon>Actinomycetes</taxon>
        <taxon>Streptosporangiales</taxon>
        <taxon>Thermomonosporaceae</taxon>
        <taxon>Actinomadura</taxon>
    </lineage>
</organism>
<dbReference type="EMBL" id="WBMS02000016">
    <property type="protein sequence ID" value="MWA02962.1"/>
    <property type="molecule type" value="Genomic_DNA"/>
</dbReference>
<dbReference type="InterPro" id="IPR051677">
    <property type="entry name" value="AfsR-DnrI-RedD_regulator"/>
</dbReference>
<dbReference type="PANTHER" id="PTHR35807">
    <property type="entry name" value="TRANSCRIPTIONAL REGULATOR REDD-RELATED"/>
    <property type="match status" value="1"/>
</dbReference>
<protein>
    <recommendedName>
        <fullName evidence="3">Bacterial transcriptional activator domain-containing protein</fullName>
    </recommendedName>
</protein>
<accession>A0A6I4MB01</accession>
<gene>
    <name evidence="1" type="ORF">F8568_021795</name>
</gene>
<proteinExistence type="predicted"/>
<sequence>MLGPVLLHTADGPITTGLRTGAKHLLAYLALHPKGATRDQAIGTLWPDATPQSAVNAFNSATSSIRGVLRTATGLTEPRFLIHTAGRYRIDHDLVDVDLWQLTATLADAKRAAADDTDSRINALAQVSDLYTGGFAEDFGFSWAETYREHLRRTVVDALGHYVQLVKEDKPELALATLERASWRGRGVQVVGDEGGQQGLDGQVVDRAGMAAAGGAAPVSCPSPARAVDSL</sequence>
<evidence type="ECO:0000313" key="1">
    <source>
        <dbReference type="EMBL" id="MWA02962.1"/>
    </source>
</evidence>
<evidence type="ECO:0000313" key="2">
    <source>
        <dbReference type="Proteomes" id="UP000462055"/>
    </source>
</evidence>
<dbReference type="InterPro" id="IPR036388">
    <property type="entry name" value="WH-like_DNA-bd_sf"/>
</dbReference>
<name>A0A6I4MB01_9ACTN</name>
<keyword evidence="2" id="KW-1185">Reference proteome</keyword>
<dbReference type="Proteomes" id="UP000462055">
    <property type="component" value="Unassembled WGS sequence"/>
</dbReference>
<dbReference type="InterPro" id="IPR011990">
    <property type="entry name" value="TPR-like_helical_dom_sf"/>
</dbReference>
<dbReference type="Gene3D" id="1.10.10.10">
    <property type="entry name" value="Winged helix-like DNA-binding domain superfamily/Winged helix DNA-binding domain"/>
    <property type="match status" value="1"/>
</dbReference>